<dbReference type="EMBL" id="JARGDL010000003">
    <property type="protein sequence ID" value="MDF1611205.1"/>
    <property type="molecule type" value="Genomic_DNA"/>
</dbReference>
<protein>
    <submittedName>
        <fullName evidence="1">Uncharacterized protein</fullName>
    </submittedName>
</protein>
<reference evidence="1" key="1">
    <citation type="submission" date="2023-03" db="EMBL/GenBank/DDBJ databases">
        <title>Stygiobacter electus gen. nov., sp. nov., facultatively anaerobic thermotolerant bacterium of the class Ignavibacteria from a well of Yessentuki mineral water deposit.</title>
        <authorList>
            <person name="Podosokorskaya O.A."/>
            <person name="Elcheninov A.G."/>
            <person name="Petrova N.F."/>
            <person name="Zavarzina D.G."/>
            <person name="Kublanov I.V."/>
            <person name="Merkel A.Y."/>
        </authorList>
    </citation>
    <scope>NUCLEOTIDE SEQUENCE</scope>
    <source>
        <strain evidence="1">09-Me</strain>
    </source>
</reference>
<comment type="caution">
    <text evidence="1">The sequence shown here is derived from an EMBL/GenBank/DDBJ whole genome shotgun (WGS) entry which is preliminary data.</text>
</comment>
<dbReference type="AlphaFoldDB" id="A0AAE3TBU1"/>
<sequence length="110" mass="13155">MSTLQQKIELSNQLLKKVYINIDKLTFENFDVVFPSLVEDVSVIKKLRDEMIKNYGTENIKKYDPEMFNWAKQIERKFDNIVEIFTEEEKRLETELSATLTKKKLTAYKR</sequence>
<proteinExistence type="predicted"/>
<dbReference type="Proteomes" id="UP001221302">
    <property type="component" value="Unassembled WGS sequence"/>
</dbReference>
<evidence type="ECO:0000313" key="1">
    <source>
        <dbReference type="EMBL" id="MDF1611205.1"/>
    </source>
</evidence>
<evidence type="ECO:0000313" key="2">
    <source>
        <dbReference type="Proteomes" id="UP001221302"/>
    </source>
</evidence>
<organism evidence="1 2">
    <name type="scientific">Stygiobacter electus</name>
    <dbReference type="NCBI Taxonomy" id="3032292"/>
    <lineage>
        <taxon>Bacteria</taxon>
        <taxon>Pseudomonadati</taxon>
        <taxon>Ignavibacteriota</taxon>
        <taxon>Ignavibacteria</taxon>
        <taxon>Ignavibacteriales</taxon>
        <taxon>Melioribacteraceae</taxon>
        <taxon>Stygiobacter</taxon>
    </lineage>
</organism>
<accession>A0AAE3TBU1</accession>
<name>A0AAE3TBU1_9BACT</name>
<gene>
    <name evidence="1" type="ORF">P0M35_03520</name>
</gene>
<keyword evidence="2" id="KW-1185">Reference proteome</keyword>
<dbReference type="RefSeq" id="WP_321534972.1">
    <property type="nucleotide sequence ID" value="NZ_JARGDL010000003.1"/>
</dbReference>